<feature type="transmembrane region" description="Helical" evidence="1">
    <location>
        <begin position="170"/>
        <end position="188"/>
    </location>
</feature>
<protein>
    <submittedName>
        <fullName evidence="2">ABC transporter permease subunit</fullName>
    </submittedName>
</protein>
<feature type="transmembrane region" description="Helical" evidence="1">
    <location>
        <begin position="60"/>
        <end position="81"/>
    </location>
</feature>
<gene>
    <name evidence="2" type="ORF">V5R04_02085</name>
</gene>
<proteinExistence type="predicted"/>
<dbReference type="EMBL" id="CP146203">
    <property type="protein sequence ID" value="XBH22042.1"/>
    <property type="molecule type" value="Genomic_DNA"/>
</dbReference>
<feature type="transmembrane region" description="Helical" evidence="1">
    <location>
        <begin position="144"/>
        <end position="163"/>
    </location>
</feature>
<evidence type="ECO:0000256" key="1">
    <source>
        <dbReference type="SAM" id="Phobius"/>
    </source>
</evidence>
<feature type="transmembrane region" description="Helical" evidence="1">
    <location>
        <begin position="102"/>
        <end position="132"/>
    </location>
</feature>
<organism evidence="2">
    <name type="scientific">Jonesiaceae bacterium BS-20</name>
    <dbReference type="NCBI Taxonomy" id="3120821"/>
    <lineage>
        <taxon>Bacteria</taxon>
        <taxon>Bacillati</taxon>
        <taxon>Actinomycetota</taxon>
        <taxon>Actinomycetes</taxon>
        <taxon>Micrococcales</taxon>
        <taxon>Jonesiaceae</taxon>
    </lineage>
</organism>
<accession>A0AAU7DV37</accession>
<dbReference type="GO" id="GO:0140359">
    <property type="term" value="F:ABC-type transporter activity"/>
    <property type="evidence" value="ECO:0007669"/>
    <property type="project" value="InterPro"/>
</dbReference>
<dbReference type="GO" id="GO:0005886">
    <property type="term" value="C:plasma membrane"/>
    <property type="evidence" value="ECO:0007669"/>
    <property type="project" value="UniProtKB-SubCell"/>
</dbReference>
<feature type="transmembrane region" description="Helical" evidence="1">
    <location>
        <begin position="231"/>
        <end position="251"/>
    </location>
</feature>
<reference evidence="2" key="1">
    <citation type="submission" date="2024-02" db="EMBL/GenBank/DDBJ databases">
        <title>Tomenella chthoni gen. nov. sp. nov., a member of the family Jonesiaceae isolated from bat guano.</title>
        <authorList>
            <person name="Miller S.L."/>
            <person name="King J."/>
            <person name="Sankaranarayanan K."/>
            <person name="Lawson P.A."/>
        </authorList>
    </citation>
    <scope>NUCLEOTIDE SEQUENCE</scope>
    <source>
        <strain evidence="2">BS-20</strain>
    </source>
</reference>
<evidence type="ECO:0000313" key="2">
    <source>
        <dbReference type="EMBL" id="XBH22042.1"/>
    </source>
</evidence>
<dbReference type="AlphaFoldDB" id="A0AAU7DV37"/>
<sequence>MTANLLSEYRKFFSTRMWWLLLIIMVLYMGLTAAALAFTFSPGVSGEMGMPSGSAVSTVYTTAASFGYIFPALIGVLSITGEYRHKTITNTLLGTPQRGKMLVAKMIAGIPMGLMYGVAGTLGCVGLGAIALNANGVDPLLGQASTWAIIGRSVLAITLWLLVGVGIGALIPNQVAAIVTLLVFTQFIEPIARMALPMASWGENIAKFLPGSVGDAIAGGSFYSMMGTELLPLWAGAILLTSYAVIFAVIGRYTTLRKDIS</sequence>
<keyword evidence="1" id="KW-0812">Transmembrane</keyword>
<feature type="transmembrane region" description="Helical" evidence="1">
    <location>
        <begin position="18"/>
        <end position="40"/>
    </location>
</feature>
<keyword evidence="1" id="KW-1133">Transmembrane helix</keyword>
<name>A0AAU7DV37_9MICO</name>
<keyword evidence="1" id="KW-0472">Membrane</keyword>